<dbReference type="EMBL" id="JAUEPN010000001">
    <property type="protein sequence ID" value="KAK3299880.1"/>
    <property type="molecule type" value="Genomic_DNA"/>
</dbReference>
<protein>
    <submittedName>
        <fullName evidence="2">Uncharacterized protein</fullName>
    </submittedName>
</protein>
<reference evidence="2" key="1">
    <citation type="journal article" date="2023" name="Mol. Phylogenet. Evol.">
        <title>Genome-scale phylogeny and comparative genomics of the fungal order Sordariales.</title>
        <authorList>
            <person name="Hensen N."/>
            <person name="Bonometti L."/>
            <person name="Westerberg I."/>
            <person name="Brannstrom I.O."/>
            <person name="Guillou S."/>
            <person name="Cros-Aarteil S."/>
            <person name="Calhoun S."/>
            <person name="Haridas S."/>
            <person name="Kuo A."/>
            <person name="Mondo S."/>
            <person name="Pangilinan J."/>
            <person name="Riley R."/>
            <person name="LaButti K."/>
            <person name="Andreopoulos B."/>
            <person name="Lipzen A."/>
            <person name="Chen C."/>
            <person name="Yan M."/>
            <person name="Daum C."/>
            <person name="Ng V."/>
            <person name="Clum A."/>
            <person name="Steindorff A."/>
            <person name="Ohm R.A."/>
            <person name="Martin F."/>
            <person name="Silar P."/>
            <person name="Natvig D.O."/>
            <person name="Lalanne C."/>
            <person name="Gautier V."/>
            <person name="Ament-Velasquez S.L."/>
            <person name="Kruys A."/>
            <person name="Hutchinson M.I."/>
            <person name="Powell A.J."/>
            <person name="Barry K."/>
            <person name="Miller A.N."/>
            <person name="Grigoriev I.V."/>
            <person name="Debuchy R."/>
            <person name="Gladieux P."/>
            <person name="Hiltunen Thoren M."/>
            <person name="Johannesson H."/>
        </authorList>
    </citation>
    <scope>NUCLEOTIDE SEQUENCE</scope>
    <source>
        <strain evidence="2">CBS 168.71</strain>
    </source>
</reference>
<gene>
    <name evidence="2" type="ORF">B0H64DRAFT_379343</name>
</gene>
<dbReference type="Proteomes" id="UP001278766">
    <property type="component" value="Unassembled WGS sequence"/>
</dbReference>
<sequence length="506" mass="56474">MLGAMEKLTVGESPSELSLADVVASAEEQNRDIKQNFTLLCTEPFILGSTVHAQLNTRAELLADENGKVHTIYGRDKYISGVLLEVVHDAVQQTAISDYTYRLLKLLQDNPDDKAYRAVILQQISNVCHFEYGRVKAAFQRTLHRGVKTRNGKDLFKRQSGALDKFGNPRVKMAFNPGDLAKTDPGLYCLTRFCLPETGYAEGAYWLSKMVEVEVKQPSLGDWLAKMHTAAFCDLVLLLGFIHDLNLGLTLPSTSRQKGQTFVARSQDLATELLALRSEVDIRDFTAPVSALLKPGSSKGALRALDQFIIDKVGTKMGFLYDDLVEECLGSIDGEYEREKVRLARQEKKKEIENAEWIPFPVSAEMTTEKRIEQRREKEKTRPAHASPYDISPAAPPAEESVAESATSVFKVSAATAKVFSTLFDNTQSRGAINWVDFESAMVELRFSIKPTSGSAYTFIPALGTGLKKFNAHRPHQGRIEGWRILHLAKRLTNMYGWGEKTFEIA</sequence>
<dbReference type="RefSeq" id="XP_062663394.1">
    <property type="nucleotide sequence ID" value="XM_062802651.1"/>
</dbReference>
<comment type="caution">
    <text evidence="2">The sequence shown here is derived from an EMBL/GenBank/DDBJ whole genome shotgun (WGS) entry which is preliminary data.</text>
</comment>
<dbReference type="PANTHER" id="PTHR40788">
    <property type="entry name" value="CLR5 DOMAIN-CONTAINING PROTEIN-RELATED"/>
    <property type="match status" value="1"/>
</dbReference>
<evidence type="ECO:0000313" key="3">
    <source>
        <dbReference type="Proteomes" id="UP001278766"/>
    </source>
</evidence>
<feature type="region of interest" description="Disordered" evidence="1">
    <location>
        <begin position="369"/>
        <end position="398"/>
    </location>
</feature>
<dbReference type="AlphaFoldDB" id="A0AAE0HNQ5"/>
<organism evidence="2 3">
    <name type="scientific">Chaetomium fimeti</name>
    <dbReference type="NCBI Taxonomy" id="1854472"/>
    <lineage>
        <taxon>Eukaryota</taxon>
        <taxon>Fungi</taxon>
        <taxon>Dikarya</taxon>
        <taxon>Ascomycota</taxon>
        <taxon>Pezizomycotina</taxon>
        <taxon>Sordariomycetes</taxon>
        <taxon>Sordariomycetidae</taxon>
        <taxon>Sordariales</taxon>
        <taxon>Chaetomiaceae</taxon>
        <taxon>Chaetomium</taxon>
    </lineage>
</organism>
<name>A0AAE0HNQ5_9PEZI</name>
<evidence type="ECO:0000256" key="1">
    <source>
        <dbReference type="SAM" id="MobiDB-lite"/>
    </source>
</evidence>
<accession>A0AAE0HNQ5</accession>
<reference evidence="2" key="2">
    <citation type="submission" date="2023-06" db="EMBL/GenBank/DDBJ databases">
        <authorList>
            <consortium name="Lawrence Berkeley National Laboratory"/>
            <person name="Haridas S."/>
            <person name="Hensen N."/>
            <person name="Bonometti L."/>
            <person name="Westerberg I."/>
            <person name="Brannstrom I.O."/>
            <person name="Guillou S."/>
            <person name="Cros-Aarteil S."/>
            <person name="Calhoun S."/>
            <person name="Kuo A."/>
            <person name="Mondo S."/>
            <person name="Pangilinan J."/>
            <person name="Riley R."/>
            <person name="Labutti K."/>
            <person name="Andreopoulos B."/>
            <person name="Lipzen A."/>
            <person name="Chen C."/>
            <person name="Yanf M."/>
            <person name="Daum C."/>
            <person name="Ng V."/>
            <person name="Clum A."/>
            <person name="Steindorff A."/>
            <person name="Ohm R."/>
            <person name="Martin F."/>
            <person name="Silar P."/>
            <person name="Natvig D."/>
            <person name="Lalanne C."/>
            <person name="Gautier V."/>
            <person name="Ament-Velasquez S.L."/>
            <person name="Kruys A."/>
            <person name="Hutchinson M.I."/>
            <person name="Powell A.J."/>
            <person name="Barry K."/>
            <person name="Miller A.N."/>
            <person name="Grigoriev I.V."/>
            <person name="Debuchy R."/>
            <person name="Gladieux P."/>
            <person name="Thoren M.H."/>
            <person name="Johannesson H."/>
        </authorList>
    </citation>
    <scope>NUCLEOTIDE SEQUENCE</scope>
    <source>
        <strain evidence="2">CBS 168.71</strain>
    </source>
</reference>
<evidence type="ECO:0000313" key="2">
    <source>
        <dbReference type="EMBL" id="KAK3299880.1"/>
    </source>
</evidence>
<dbReference type="GeneID" id="87839599"/>
<dbReference type="PANTHER" id="PTHR40788:SF1">
    <property type="entry name" value="IPA PROTEIN"/>
    <property type="match status" value="1"/>
</dbReference>
<feature type="compositionally biased region" description="Basic and acidic residues" evidence="1">
    <location>
        <begin position="369"/>
        <end position="382"/>
    </location>
</feature>
<proteinExistence type="predicted"/>
<keyword evidence="3" id="KW-1185">Reference proteome</keyword>